<feature type="signal peptide" evidence="1">
    <location>
        <begin position="1"/>
        <end position="26"/>
    </location>
</feature>
<gene>
    <name evidence="2" type="ORF">ACFSKQ_05665</name>
</gene>
<dbReference type="RefSeq" id="WP_209739507.1">
    <property type="nucleotide sequence ID" value="NZ_CP072611.1"/>
</dbReference>
<name>A0ABW5CMH6_9HYPH</name>
<sequence length="260" mass="27655">MGRGRRAACGALAAALLLAPGEKALAGAWTQEKGRGLVIATLAGASASRAFDGDGALAAAPAWRKAEIHVLAEYGISDRFTLRGKGHVERWRLGAPGAGDHAGWGVQEIGGRYRLVESGPFIGSVEASLRVADAHDRTAPEFEGRLLAGYGFELRGLPSFLDMQAGWRHRPQREGDEVLLDLTFGTRLAEPVLLLLQSFSAIEPERGASLPAGSQSHKLQASAVLDVSESLSLQAGLFRTLMGVSTLEEEGAFVSLWLRF</sequence>
<keyword evidence="1" id="KW-0732">Signal</keyword>
<evidence type="ECO:0000313" key="3">
    <source>
        <dbReference type="Proteomes" id="UP001597371"/>
    </source>
</evidence>
<keyword evidence="3" id="KW-1185">Reference proteome</keyword>
<evidence type="ECO:0000313" key="2">
    <source>
        <dbReference type="EMBL" id="MFD2236953.1"/>
    </source>
</evidence>
<dbReference type="Proteomes" id="UP001597371">
    <property type="component" value="Unassembled WGS sequence"/>
</dbReference>
<comment type="caution">
    <text evidence="2">The sequence shown here is derived from an EMBL/GenBank/DDBJ whole genome shotgun (WGS) entry which is preliminary data.</text>
</comment>
<proteinExistence type="predicted"/>
<organism evidence="2 3">
    <name type="scientific">Aureimonas populi</name>
    <dbReference type="NCBI Taxonomy" id="1701758"/>
    <lineage>
        <taxon>Bacteria</taxon>
        <taxon>Pseudomonadati</taxon>
        <taxon>Pseudomonadota</taxon>
        <taxon>Alphaproteobacteria</taxon>
        <taxon>Hyphomicrobiales</taxon>
        <taxon>Aurantimonadaceae</taxon>
        <taxon>Aureimonas</taxon>
    </lineage>
</organism>
<protein>
    <recommendedName>
        <fullName evidence="4">DUF2219 family protein</fullName>
    </recommendedName>
</protein>
<dbReference type="EMBL" id="JBHUIJ010000005">
    <property type="protein sequence ID" value="MFD2236953.1"/>
    <property type="molecule type" value="Genomic_DNA"/>
</dbReference>
<evidence type="ECO:0000256" key="1">
    <source>
        <dbReference type="SAM" id="SignalP"/>
    </source>
</evidence>
<feature type="chain" id="PRO_5046322860" description="DUF2219 family protein" evidence="1">
    <location>
        <begin position="27"/>
        <end position="260"/>
    </location>
</feature>
<accession>A0ABW5CMH6</accession>
<evidence type="ECO:0008006" key="4">
    <source>
        <dbReference type="Google" id="ProtNLM"/>
    </source>
</evidence>
<reference evidence="3" key="1">
    <citation type="journal article" date="2019" name="Int. J. Syst. Evol. Microbiol.">
        <title>The Global Catalogue of Microorganisms (GCM) 10K type strain sequencing project: providing services to taxonomists for standard genome sequencing and annotation.</title>
        <authorList>
            <consortium name="The Broad Institute Genomics Platform"/>
            <consortium name="The Broad Institute Genome Sequencing Center for Infectious Disease"/>
            <person name="Wu L."/>
            <person name="Ma J."/>
        </authorList>
    </citation>
    <scope>NUCLEOTIDE SEQUENCE [LARGE SCALE GENOMIC DNA]</scope>
    <source>
        <strain evidence="3">ZS-35-S2</strain>
    </source>
</reference>